<dbReference type="Gene3D" id="3.60.21.10">
    <property type="match status" value="1"/>
</dbReference>
<accession>A0A6A6TRC1</accession>
<evidence type="ECO:0000313" key="2">
    <source>
        <dbReference type="EMBL" id="KAF2661986.1"/>
    </source>
</evidence>
<name>A0A6A6TRC1_9PLEO</name>
<dbReference type="Proteomes" id="UP000799324">
    <property type="component" value="Unassembled WGS sequence"/>
</dbReference>
<proteinExistence type="predicted"/>
<sequence length="474" mass="52115">MAALHDDESSRSLASTKPILPASYASNDMTYSFIAASFLSLSSRRRLTVVTLFITGLIITTIMKREELFWLLTVAAGAKPLLEQGQISAFDFPGLRFGFDRQLKITIFEDLHFGEDLWPDGKSNDPRSIKLMNDVLDWEPTDLAVLNGDLLTCEAAQLSSNYTQYIDRIVQPLVDRDIPWASTYGNHDRSSGCSARALLEREKTYNLGDKKRSWTESSVPGEDDQVGSSNYYIPIYSSGGGNAKLVMLLWFFDSRAGGAFDQTTADGKDVALEDFVAPEVVGWFGATKNAIFNQYGRQIPSLAFVHIPIQASTGLQDLRREGKANAPGIDAEAIGHQANTCDNSGNCFYNSKDSPFMRALVETEGLLAIFSGHDHAVDWCMKWSNDQPLAATDPATGNGLNVCFGRRSGFGGYDKRFAKGARKIVVHEDDIERSVAETWVRLEDGNISGSITLNTTYGADVYPAAPGQNETSFR</sequence>
<evidence type="ECO:0000259" key="1">
    <source>
        <dbReference type="Pfam" id="PF00149"/>
    </source>
</evidence>
<dbReference type="CDD" id="cd07383">
    <property type="entry name" value="MPP_Dcr2"/>
    <property type="match status" value="1"/>
</dbReference>
<dbReference type="PANTHER" id="PTHR32440">
    <property type="entry name" value="PHOSPHATASE DCR2-RELATED-RELATED"/>
    <property type="match status" value="1"/>
</dbReference>
<dbReference type="AlphaFoldDB" id="A0A6A6TRC1"/>
<organism evidence="2 3">
    <name type="scientific">Lophiostoma macrostomum CBS 122681</name>
    <dbReference type="NCBI Taxonomy" id="1314788"/>
    <lineage>
        <taxon>Eukaryota</taxon>
        <taxon>Fungi</taxon>
        <taxon>Dikarya</taxon>
        <taxon>Ascomycota</taxon>
        <taxon>Pezizomycotina</taxon>
        <taxon>Dothideomycetes</taxon>
        <taxon>Pleosporomycetidae</taxon>
        <taxon>Pleosporales</taxon>
        <taxon>Lophiostomataceae</taxon>
        <taxon>Lophiostoma</taxon>
    </lineage>
</organism>
<dbReference type="OrthoDB" id="783096at2759"/>
<reference evidence="2" key="1">
    <citation type="journal article" date="2020" name="Stud. Mycol.">
        <title>101 Dothideomycetes genomes: a test case for predicting lifestyles and emergence of pathogens.</title>
        <authorList>
            <person name="Haridas S."/>
            <person name="Albert R."/>
            <person name="Binder M."/>
            <person name="Bloem J."/>
            <person name="Labutti K."/>
            <person name="Salamov A."/>
            <person name="Andreopoulos B."/>
            <person name="Baker S."/>
            <person name="Barry K."/>
            <person name="Bills G."/>
            <person name="Bluhm B."/>
            <person name="Cannon C."/>
            <person name="Castanera R."/>
            <person name="Culley D."/>
            <person name="Daum C."/>
            <person name="Ezra D."/>
            <person name="Gonzalez J."/>
            <person name="Henrissat B."/>
            <person name="Kuo A."/>
            <person name="Liang C."/>
            <person name="Lipzen A."/>
            <person name="Lutzoni F."/>
            <person name="Magnuson J."/>
            <person name="Mondo S."/>
            <person name="Nolan M."/>
            <person name="Ohm R."/>
            <person name="Pangilinan J."/>
            <person name="Park H.-J."/>
            <person name="Ramirez L."/>
            <person name="Alfaro M."/>
            <person name="Sun H."/>
            <person name="Tritt A."/>
            <person name="Yoshinaga Y."/>
            <person name="Zwiers L.-H."/>
            <person name="Turgeon B."/>
            <person name="Goodwin S."/>
            <person name="Spatafora J."/>
            <person name="Crous P."/>
            <person name="Grigoriev I."/>
        </authorList>
    </citation>
    <scope>NUCLEOTIDE SEQUENCE</scope>
    <source>
        <strain evidence="2">CBS 122681</strain>
    </source>
</reference>
<dbReference type="GO" id="GO:0016788">
    <property type="term" value="F:hydrolase activity, acting on ester bonds"/>
    <property type="evidence" value="ECO:0007669"/>
    <property type="project" value="TreeGrafter"/>
</dbReference>
<gene>
    <name evidence="2" type="ORF">K491DRAFT_673510</name>
</gene>
<protein>
    <submittedName>
        <fullName evidence="2">Metallo-dependent phosphatase</fullName>
    </submittedName>
</protein>
<dbReference type="Pfam" id="PF00149">
    <property type="entry name" value="Metallophos"/>
    <property type="match status" value="1"/>
</dbReference>
<keyword evidence="3" id="KW-1185">Reference proteome</keyword>
<dbReference type="PANTHER" id="PTHR32440:SF11">
    <property type="entry name" value="METALLOPHOSPHOESTERASE DOMAIN-CONTAINING PROTEIN"/>
    <property type="match status" value="1"/>
</dbReference>
<evidence type="ECO:0000313" key="3">
    <source>
        <dbReference type="Proteomes" id="UP000799324"/>
    </source>
</evidence>
<dbReference type="GO" id="GO:0005737">
    <property type="term" value="C:cytoplasm"/>
    <property type="evidence" value="ECO:0007669"/>
    <property type="project" value="TreeGrafter"/>
</dbReference>
<feature type="domain" description="Calcineurin-like phosphoesterase" evidence="1">
    <location>
        <begin position="104"/>
        <end position="376"/>
    </location>
</feature>
<dbReference type="EMBL" id="MU004291">
    <property type="protein sequence ID" value="KAF2661986.1"/>
    <property type="molecule type" value="Genomic_DNA"/>
</dbReference>
<dbReference type="InterPro" id="IPR004843">
    <property type="entry name" value="Calcineurin-like_PHP"/>
</dbReference>
<dbReference type="SUPFAM" id="SSF56300">
    <property type="entry name" value="Metallo-dependent phosphatases"/>
    <property type="match status" value="1"/>
</dbReference>
<dbReference type="InterPro" id="IPR029052">
    <property type="entry name" value="Metallo-depent_PP-like"/>
</dbReference>